<dbReference type="Proteomes" id="UP000007305">
    <property type="component" value="Chromosome 8"/>
</dbReference>
<dbReference type="AlphaFoldDB" id="A0A804QL20"/>
<accession>A0A804QL20</accession>
<dbReference type="GeneID" id="103635486"/>
<gene>
    <name evidence="5" type="primary">LOC103635486</name>
</gene>
<dbReference type="CDD" id="cd04480">
    <property type="entry name" value="RPA1_DBD_A_like"/>
    <property type="match status" value="1"/>
</dbReference>
<feature type="domain" description="Replication protein A OB" evidence="4">
    <location>
        <begin position="137"/>
        <end position="212"/>
    </location>
</feature>
<reference evidence="6" key="1">
    <citation type="journal article" date="2009" name="Science">
        <title>The B73 maize genome: complexity, diversity, and dynamics.</title>
        <authorList>
            <person name="Schnable P.S."/>
            <person name="Ware D."/>
            <person name="Fulton R.S."/>
            <person name="Stein J.C."/>
            <person name="Wei F."/>
            <person name="Pasternak S."/>
            <person name="Liang C."/>
            <person name="Zhang J."/>
            <person name="Fulton L."/>
            <person name="Graves T.A."/>
            <person name="Minx P."/>
            <person name="Reily A.D."/>
            <person name="Courtney L."/>
            <person name="Kruchowski S.S."/>
            <person name="Tomlinson C."/>
            <person name="Strong C."/>
            <person name="Delehaunty K."/>
            <person name="Fronick C."/>
            <person name="Courtney B."/>
            <person name="Rock S.M."/>
            <person name="Belter E."/>
            <person name="Du F."/>
            <person name="Kim K."/>
            <person name="Abbott R.M."/>
            <person name="Cotton M."/>
            <person name="Levy A."/>
            <person name="Marchetto P."/>
            <person name="Ochoa K."/>
            <person name="Jackson S.M."/>
            <person name="Gillam B."/>
            <person name="Chen W."/>
            <person name="Yan L."/>
            <person name="Higginbotham J."/>
            <person name="Cardenas M."/>
            <person name="Waligorski J."/>
            <person name="Applebaum E."/>
            <person name="Phelps L."/>
            <person name="Falcone J."/>
            <person name="Kanchi K."/>
            <person name="Thane T."/>
            <person name="Scimone A."/>
            <person name="Thane N."/>
            <person name="Henke J."/>
            <person name="Wang T."/>
            <person name="Ruppert J."/>
            <person name="Shah N."/>
            <person name="Rotter K."/>
            <person name="Hodges J."/>
            <person name="Ingenthron E."/>
            <person name="Cordes M."/>
            <person name="Kohlberg S."/>
            <person name="Sgro J."/>
            <person name="Delgado B."/>
            <person name="Mead K."/>
            <person name="Chinwalla A."/>
            <person name="Leonard S."/>
            <person name="Crouse K."/>
            <person name="Collura K."/>
            <person name="Kudrna D."/>
            <person name="Currie J."/>
            <person name="He R."/>
            <person name="Angelova A."/>
            <person name="Rajasekar S."/>
            <person name="Mueller T."/>
            <person name="Lomeli R."/>
            <person name="Scara G."/>
            <person name="Ko A."/>
            <person name="Delaney K."/>
            <person name="Wissotski M."/>
            <person name="Lopez G."/>
            <person name="Campos D."/>
            <person name="Braidotti M."/>
            <person name="Ashley E."/>
            <person name="Golser W."/>
            <person name="Kim H."/>
            <person name="Lee S."/>
            <person name="Lin J."/>
            <person name="Dujmic Z."/>
            <person name="Kim W."/>
            <person name="Talag J."/>
            <person name="Zuccolo A."/>
            <person name="Fan C."/>
            <person name="Sebastian A."/>
            <person name="Kramer M."/>
            <person name="Spiegel L."/>
            <person name="Nascimento L."/>
            <person name="Zutavern T."/>
            <person name="Miller B."/>
            <person name="Ambroise C."/>
            <person name="Muller S."/>
            <person name="Spooner W."/>
            <person name="Narechania A."/>
            <person name="Ren L."/>
            <person name="Wei S."/>
            <person name="Kumari S."/>
            <person name="Faga B."/>
            <person name="Levy M.J."/>
            <person name="McMahan L."/>
            <person name="Van Buren P."/>
            <person name="Vaughn M.W."/>
            <person name="Ying K."/>
            <person name="Yeh C.-T."/>
            <person name="Emrich S.J."/>
            <person name="Jia Y."/>
            <person name="Kalyanaraman A."/>
            <person name="Hsia A.-P."/>
            <person name="Barbazuk W.B."/>
            <person name="Baucom R.S."/>
            <person name="Brutnell T.P."/>
            <person name="Carpita N.C."/>
            <person name="Chaparro C."/>
            <person name="Chia J.-M."/>
            <person name="Deragon J.-M."/>
            <person name="Estill J.C."/>
            <person name="Fu Y."/>
            <person name="Jeddeloh J.A."/>
            <person name="Han Y."/>
            <person name="Lee H."/>
            <person name="Li P."/>
            <person name="Lisch D.R."/>
            <person name="Liu S."/>
            <person name="Liu Z."/>
            <person name="Nagel D.H."/>
            <person name="McCann M.C."/>
            <person name="SanMiguel P."/>
            <person name="Myers A.M."/>
            <person name="Nettleton D."/>
            <person name="Nguyen J."/>
            <person name="Penning B.W."/>
            <person name="Ponnala L."/>
            <person name="Schneider K.L."/>
            <person name="Schwartz D.C."/>
            <person name="Sharma A."/>
            <person name="Soderlund C."/>
            <person name="Springer N.M."/>
            <person name="Sun Q."/>
            <person name="Wang H."/>
            <person name="Waterman M."/>
            <person name="Westerman R."/>
            <person name="Wolfgruber T.K."/>
            <person name="Yang L."/>
            <person name="Yu Y."/>
            <person name="Zhang L."/>
            <person name="Zhou S."/>
            <person name="Zhu Q."/>
            <person name="Bennetzen J.L."/>
            <person name="Dawe R.K."/>
            <person name="Jiang J."/>
            <person name="Jiang N."/>
            <person name="Presting G.G."/>
            <person name="Wessler S.R."/>
            <person name="Aluru S."/>
            <person name="Martienssen R.A."/>
            <person name="Clifton S.W."/>
            <person name="McCombie W.R."/>
            <person name="Wing R.A."/>
            <person name="Wilson R.K."/>
        </authorList>
    </citation>
    <scope>NUCLEOTIDE SEQUENCE [LARGE SCALE GENOMIC DNA]</scope>
    <source>
        <strain evidence="6">cv. B73</strain>
    </source>
</reference>
<dbReference type="KEGG" id="zma:103635486"/>
<feature type="region of interest" description="Disordered" evidence="2">
    <location>
        <begin position="427"/>
        <end position="524"/>
    </location>
</feature>
<dbReference type="EnsemblPlants" id="Zm00001eb346080_T001">
    <property type="protein sequence ID" value="Zm00001eb346080_P001"/>
    <property type="gene ID" value="Zm00001eb346080"/>
</dbReference>
<dbReference type="Gramene" id="Zm00001eb346080_T001">
    <property type="protein sequence ID" value="Zm00001eb346080_P001"/>
    <property type="gene ID" value="Zm00001eb346080"/>
</dbReference>
<reference evidence="5" key="2">
    <citation type="submission" date="2019-07" db="EMBL/GenBank/DDBJ databases">
        <authorList>
            <person name="Seetharam A."/>
            <person name="Woodhouse M."/>
            <person name="Cannon E."/>
        </authorList>
    </citation>
    <scope>NUCLEOTIDE SEQUENCE [LARGE SCALE GENOMIC DNA]</scope>
    <source>
        <strain evidence="5">cv. B73</strain>
    </source>
</reference>
<dbReference type="FunCoup" id="A0A804QL20">
    <property type="interactions" value="6"/>
</dbReference>
<dbReference type="CDD" id="cd04476">
    <property type="entry name" value="RPA1_DBD_C"/>
    <property type="match status" value="1"/>
</dbReference>
<evidence type="ECO:0000259" key="4">
    <source>
        <dbReference type="Pfam" id="PF16900"/>
    </source>
</evidence>
<evidence type="ECO:0008006" key="7">
    <source>
        <dbReference type="Google" id="ProtNLM"/>
    </source>
</evidence>
<evidence type="ECO:0000313" key="6">
    <source>
        <dbReference type="Proteomes" id="UP000007305"/>
    </source>
</evidence>
<dbReference type="PANTHER" id="PTHR47165:SF3">
    <property type="entry name" value="RETROTRANSPOSON-LIKE PROTEIN"/>
    <property type="match status" value="1"/>
</dbReference>
<dbReference type="InterPro" id="IPR031657">
    <property type="entry name" value="REPA_OB_2"/>
</dbReference>
<dbReference type="CDD" id="cd04481">
    <property type="entry name" value="RPA1_DBD_B_like"/>
    <property type="match status" value="1"/>
</dbReference>
<feature type="compositionally biased region" description="Low complexity" evidence="2">
    <location>
        <begin position="429"/>
        <end position="466"/>
    </location>
</feature>
<dbReference type="OrthoDB" id="1931061at2759"/>
<evidence type="ECO:0000256" key="2">
    <source>
        <dbReference type="SAM" id="MobiDB-lite"/>
    </source>
</evidence>
<dbReference type="InterPro" id="IPR047192">
    <property type="entry name" value="Euk_RPA1_DBD_C"/>
</dbReference>
<dbReference type="InterPro" id="IPR012340">
    <property type="entry name" value="NA-bd_OB-fold"/>
</dbReference>
<dbReference type="SUPFAM" id="SSF50249">
    <property type="entry name" value="Nucleic acid-binding proteins"/>
    <property type="match status" value="3"/>
</dbReference>
<sequence>MAEVLIGSLMIGNCSDRLCVRVSRMWEFYDPQDESNLLHADMVLIDEEGGSAHAQIYPPLAAVFKPMIKEGNVYNVSYVQIKKANRMYKPVDNDIMIGFTKWTTIEELIEVPPAFPEIVYSLTPFDQLTTLVDIREYFIDVIGAVTMISDVATIRTKMRQTQTAKRSVTIQNESCTPLEVVLWGGQATSFPADQISIAGQDSLQIIIFVGTLARSYAGTTSLTGGSSCKWYVNPQVPEATSLAASLQHKRSPIMSAAGSTQRVPRISTAEHKKVSEIKHLHPFKHEKVEWLVTVTVLKIDQLWWYESCRKCLKKTKPHGDAYKCSDSGCGHVGPPNPRYRLLITAGDEIGETDFILFGRMAQRIVKKPLDILIADNPARFIPDEITKLVEKVYTFNVSFTDSTIALGNVCFQVNTVVAEIGDGGQVPISPSGSQPSSISSAWAASKSTSADSVPTGGTSSQTPQSTKNYSKDKRARSPTPLSKGGSSVTRQVARKILGGSPDKTGDGHDLASGIADSSLHKPAI</sequence>
<name>A0A804QL20_MAIZE</name>
<dbReference type="GO" id="GO:0003677">
    <property type="term" value="F:DNA binding"/>
    <property type="evidence" value="ECO:0007669"/>
    <property type="project" value="UniProtKB-KW"/>
</dbReference>
<organism evidence="5 6">
    <name type="scientific">Zea mays</name>
    <name type="common">Maize</name>
    <dbReference type="NCBI Taxonomy" id="4577"/>
    <lineage>
        <taxon>Eukaryota</taxon>
        <taxon>Viridiplantae</taxon>
        <taxon>Streptophyta</taxon>
        <taxon>Embryophyta</taxon>
        <taxon>Tracheophyta</taxon>
        <taxon>Spermatophyta</taxon>
        <taxon>Magnoliopsida</taxon>
        <taxon>Liliopsida</taxon>
        <taxon>Poales</taxon>
        <taxon>Poaceae</taxon>
        <taxon>PACMAD clade</taxon>
        <taxon>Panicoideae</taxon>
        <taxon>Andropogonodae</taxon>
        <taxon>Andropogoneae</taxon>
        <taxon>Tripsacinae</taxon>
        <taxon>Zea</taxon>
    </lineage>
</organism>
<reference evidence="5" key="3">
    <citation type="submission" date="2021-05" db="UniProtKB">
        <authorList>
            <consortium name="EnsemblPlants"/>
        </authorList>
    </citation>
    <scope>IDENTIFICATION</scope>
    <source>
        <strain evidence="5">cv. B73</strain>
    </source>
</reference>
<evidence type="ECO:0000256" key="1">
    <source>
        <dbReference type="ARBA" id="ARBA00023125"/>
    </source>
</evidence>
<proteinExistence type="predicted"/>
<dbReference type="Pfam" id="PF16900">
    <property type="entry name" value="REPA_OB_2"/>
    <property type="match status" value="1"/>
</dbReference>
<protein>
    <recommendedName>
        <fullName evidence="7">Replication protein A DNA-binding subunit B</fullName>
    </recommendedName>
</protein>
<feature type="domain" description="Replication protein A 70 kDa DNA-binding subunit B/D first OB fold" evidence="3">
    <location>
        <begin position="17"/>
        <end position="106"/>
    </location>
</feature>
<dbReference type="PANTHER" id="PTHR47165">
    <property type="entry name" value="OS03G0429900 PROTEIN"/>
    <property type="match status" value="1"/>
</dbReference>
<dbReference type="InParanoid" id="A0A804QL20"/>
<evidence type="ECO:0000259" key="3">
    <source>
        <dbReference type="Pfam" id="PF02721"/>
    </source>
</evidence>
<dbReference type="InterPro" id="IPR003871">
    <property type="entry name" value="RFA1B/D_OB_1st"/>
</dbReference>
<keyword evidence="6" id="KW-1185">Reference proteome</keyword>
<dbReference type="Gene3D" id="2.40.50.140">
    <property type="entry name" value="Nucleic acid-binding proteins"/>
    <property type="match status" value="3"/>
</dbReference>
<keyword evidence="1" id="KW-0238">DNA-binding</keyword>
<dbReference type="Pfam" id="PF02721">
    <property type="entry name" value="DUF223"/>
    <property type="match status" value="1"/>
</dbReference>
<dbReference type="RefSeq" id="XP_020398170.1">
    <property type="nucleotide sequence ID" value="XM_020542581.3"/>
</dbReference>
<evidence type="ECO:0000313" key="5">
    <source>
        <dbReference type="EnsemblPlants" id="Zm00001eb346080_P001"/>
    </source>
</evidence>